<gene>
    <name evidence="3" type="ORF">BerOc1_02366</name>
</gene>
<proteinExistence type="predicted"/>
<keyword evidence="2" id="KW-0472">Membrane</keyword>
<feature type="region of interest" description="Disordered" evidence="1">
    <location>
        <begin position="68"/>
        <end position="94"/>
    </location>
</feature>
<dbReference type="EMBL" id="LKAQ01000004">
    <property type="protein sequence ID" value="OIQ50434.1"/>
    <property type="molecule type" value="Genomic_DNA"/>
</dbReference>
<evidence type="ECO:0000256" key="2">
    <source>
        <dbReference type="SAM" id="Phobius"/>
    </source>
</evidence>
<dbReference type="AlphaFoldDB" id="A0A1J5MWU8"/>
<keyword evidence="2" id="KW-1133">Transmembrane helix</keyword>
<dbReference type="Proteomes" id="UP000181901">
    <property type="component" value="Unassembled WGS sequence"/>
</dbReference>
<reference evidence="3 4" key="1">
    <citation type="submission" date="2015-09" db="EMBL/GenBank/DDBJ databases">
        <title>Genome of Desulfovibrio dechloracetivorans BerOc1, a mercury methylating strain isolated from highly hydrocarbons and metals contaminated coastal sediments.</title>
        <authorList>
            <person name="Goni Urriza M."/>
            <person name="Gassie C."/>
            <person name="Bouchez O."/>
            <person name="Klopp C."/>
            <person name="Ranchou-Peyruse A."/>
            <person name="Remy G."/>
        </authorList>
    </citation>
    <scope>NUCLEOTIDE SEQUENCE [LARGE SCALE GENOMIC DNA]</scope>
    <source>
        <strain evidence="3 4">BerOc1</strain>
    </source>
</reference>
<accession>A0A1J5MWU8</accession>
<name>A0A1J5MWU8_9BACT</name>
<comment type="caution">
    <text evidence="3">The sequence shown here is derived from an EMBL/GenBank/DDBJ whole genome shotgun (WGS) entry which is preliminary data.</text>
</comment>
<evidence type="ECO:0000256" key="1">
    <source>
        <dbReference type="SAM" id="MobiDB-lite"/>
    </source>
</evidence>
<protein>
    <submittedName>
        <fullName evidence="3">Uncharacterized protein</fullName>
    </submittedName>
</protein>
<sequence>MMAGNQDGKQGDERGRINGMSYGKIMTSLLIPKDARTSPRRILSGIAFLAFVCFFVFGTLYRGCANQNGADNGPAGVERTAPAAPRTPAPGGEG</sequence>
<evidence type="ECO:0000313" key="3">
    <source>
        <dbReference type="EMBL" id="OIQ50434.1"/>
    </source>
</evidence>
<feature type="compositionally biased region" description="Low complexity" evidence="1">
    <location>
        <begin position="79"/>
        <end position="94"/>
    </location>
</feature>
<evidence type="ECO:0000313" key="4">
    <source>
        <dbReference type="Proteomes" id="UP000181901"/>
    </source>
</evidence>
<organism evidence="3 4">
    <name type="scientific">Pseudodesulfovibrio hydrargyri</name>
    <dbReference type="NCBI Taxonomy" id="2125990"/>
    <lineage>
        <taxon>Bacteria</taxon>
        <taxon>Pseudomonadati</taxon>
        <taxon>Thermodesulfobacteriota</taxon>
        <taxon>Desulfovibrionia</taxon>
        <taxon>Desulfovibrionales</taxon>
        <taxon>Desulfovibrionaceae</taxon>
    </lineage>
</organism>
<feature type="transmembrane region" description="Helical" evidence="2">
    <location>
        <begin position="42"/>
        <end position="61"/>
    </location>
</feature>
<keyword evidence="2" id="KW-0812">Transmembrane</keyword>
<keyword evidence="4" id="KW-1185">Reference proteome</keyword>